<proteinExistence type="predicted"/>
<name>A0A4C1UEJ0_EUMVA</name>
<evidence type="ECO:0000313" key="3">
    <source>
        <dbReference type="Proteomes" id="UP000299102"/>
    </source>
</evidence>
<dbReference type="Proteomes" id="UP000299102">
    <property type="component" value="Unassembled WGS sequence"/>
</dbReference>
<comment type="caution">
    <text evidence="2">The sequence shown here is derived from an EMBL/GenBank/DDBJ whole genome shotgun (WGS) entry which is preliminary data.</text>
</comment>
<organism evidence="2 3">
    <name type="scientific">Eumeta variegata</name>
    <name type="common">Bagworm moth</name>
    <name type="synonym">Eumeta japonica</name>
    <dbReference type="NCBI Taxonomy" id="151549"/>
    <lineage>
        <taxon>Eukaryota</taxon>
        <taxon>Metazoa</taxon>
        <taxon>Ecdysozoa</taxon>
        <taxon>Arthropoda</taxon>
        <taxon>Hexapoda</taxon>
        <taxon>Insecta</taxon>
        <taxon>Pterygota</taxon>
        <taxon>Neoptera</taxon>
        <taxon>Endopterygota</taxon>
        <taxon>Lepidoptera</taxon>
        <taxon>Glossata</taxon>
        <taxon>Ditrysia</taxon>
        <taxon>Tineoidea</taxon>
        <taxon>Psychidae</taxon>
        <taxon>Oiketicinae</taxon>
        <taxon>Eumeta</taxon>
    </lineage>
</organism>
<accession>A0A4C1UEJ0</accession>
<sequence length="167" mass="18544">MKKFIKSARTRPQPTATITYVRTYNKFSSLSRSAGRALPMDSNESKARGRRGVVGRADAIERRARPAGLPRDGNTNKKNESNTSTTAPLRRGRVLFRKSDVGRSDELLPRRHQSRDPTTLIAIPAFNLVGLEGWRGGGRRQANTGRDRLKSAKIKKNTSSSRAIDLT</sequence>
<feature type="compositionally biased region" description="Polar residues" evidence="1">
    <location>
        <begin position="157"/>
        <end position="167"/>
    </location>
</feature>
<dbReference type="AlphaFoldDB" id="A0A4C1UEJ0"/>
<reference evidence="2 3" key="1">
    <citation type="journal article" date="2019" name="Commun. Biol.">
        <title>The bagworm genome reveals a unique fibroin gene that provides high tensile strength.</title>
        <authorList>
            <person name="Kono N."/>
            <person name="Nakamura H."/>
            <person name="Ohtoshi R."/>
            <person name="Tomita M."/>
            <person name="Numata K."/>
            <person name="Arakawa K."/>
        </authorList>
    </citation>
    <scope>NUCLEOTIDE SEQUENCE [LARGE SCALE GENOMIC DNA]</scope>
</reference>
<feature type="region of interest" description="Disordered" evidence="1">
    <location>
        <begin position="31"/>
        <end position="93"/>
    </location>
</feature>
<dbReference type="EMBL" id="BGZK01000165">
    <property type="protein sequence ID" value="GBP24749.1"/>
    <property type="molecule type" value="Genomic_DNA"/>
</dbReference>
<evidence type="ECO:0000313" key="2">
    <source>
        <dbReference type="EMBL" id="GBP24749.1"/>
    </source>
</evidence>
<evidence type="ECO:0000256" key="1">
    <source>
        <dbReference type="SAM" id="MobiDB-lite"/>
    </source>
</evidence>
<gene>
    <name evidence="2" type="ORF">EVAR_79596_1</name>
</gene>
<feature type="region of interest" description="Disordered" evidence="1">
    <location>
        <begin position="135"/>
        <end position="167"/>
    </location>
</feature>
<keyword evidence="3" id="KW-1185">Reference proteome</keyword>
<protein>
    <submittedName>
        <fullName evidence="2">Uncharacterized protein</fullName>
    </submittedName>
</protein>